<feature type="region of interest" description="Disordered" evidence="1">
    <location>
        <begin position="553"/>
        <end position="572"/>
    </location>
</feature>
<dbReference type="SUPFAM" id="SSF50729">
    <property type="entry name" value="PH domain-like"/>
    <property type="match status" value="1"/>
</dbReference>
<evidence type="ECO:0000256" key="1">
    <source>
        <dbReference type="SAM" id="MobiDB-lite"/>
    </source>
</evidence>
<feature type="compositionally biased region" description="Polar residues" evidence="1">
    <location>
        <begin position="511"/>
        <end position="534"/>
    </location>
</feature>
<dbReference type="Proteomes" id="UP001161017">
    <property type="component" value="Unassembled WGS sequence"/>
</dbReference>
<dbReference type="InterPro" id="IPR013761">
    <property type="entry name" value="SAM/pointed_sf"/>
</dbReference>
<dbReference type="Gene3D" id="2.30.29.30">
    <property type="entry name" value="Pleckstrin-homology domain (PH domain)/Phosphotyrosine-binding domain (PTB)"/>
    <property type="match status" value="1"/>
</dbReference>
<name>A0AA43QQZ7_9LECA</name>
<evidence type="ECO:0008006" key="6">
    <source>
        <dbReference type="Google" id="ProtNLM"/>
    </source>
</evidence>
<reference evidence="4" key="1">
    <citation type="journal article" date="2023" name="Genome Biol. Evol.">
        <title>First Whole Genome Sequence and Flow Cytometry Genome Size Data for the Lichen-Forming Fungus Ramalina farinacea (Ascomycota).</title>
        <authorList>
            <person name="Llewellyn T."/>
            <person name="Mian S."/>
            <person name="Hill R."/>
            <person name="Leitch I.J."/>
            <person name="Gaya E."/>
        </authorList>
    </citation>
    <scope>NUCLEOTIDE SEQUENCE</scope>
    <source>
        <strain evidence="4">LIQ254RAFAR</strain>
    </source>
</reference>
<dbReference type="Pfam" id="PF00169">
    <property type="entry name" value="PH"/>
    <property type="match status" value="1"/>
</dbReference>
<dbReference type="Gene3D" id="1.10.150.50">
    <property type="entry name" value="Transcription Factor, Ets-1"/>
    <property type="match status" value="1"/>
</dbReference>
<feature type="compositionally biased region" description="Basic and acidic residues" evidence="1">
    <location>
        <begin position="553"/>
        <end position="564"/>
    </location>
</feature>
<feature type="region of interest" description="Disordered" evidence="1">
    <location>
        <begin position="220"/>
        <end position="265"/>
    </location>
</feature>
<feature type="region of interest" description="Disordered" evidence="1">
    <location>
        <begin position="469"/>
        <end position="537"/>
    </location>
</feature>
<dbReference type="InterPro" id="IPR001660">
    <property type="entry name" value="SAM"/>
</dbReference>
<dbReference type="PROSITE" id="PS50003">
    <property type="entry name" value="PH_DOMAIN"/>
    <property type="match status" value="1"/>
</dbReference>
<dbReference type="SMART" id="SM00233">
    <property type="entry name" value="PH"/>
    <property type="match status" value="1"/>
</dbReference>
<organism evidence="4 5">
    <name type="scientific">Ramalina farinacea</name>
    <dbReference type="NCBI Taxonomy" id="258253"/>
    <lineage>
        <taxon>Eukaryota</taxon>
        <taxon>Fungi</taxon>
        <taxon>Dikarya</taxon>
        <taxon>Ascomycota</taxon>
        <taxon>Pezizomycotina</taxon>
        <taxon>Lecanoromycetes</taxon>
        <taxon>OSLEUM clade</taxon>
        <taxon>Lecanoromycetidae</taxon>
        <taxon>Lecanorales</taxon>
        <taxon>Lecanorineae</taxon>
        <taxon>Ramalinaceae</taxon>
        <taxon>Ramalina</taxon>
    </lineage>
</organism>
<evidence type="ECO:0000259" key="2">
    <source>
        <dbReference type="PROSITE" id="PS50003"/>
    </source>
</evidence>
<keyword evidence="5" id="KW-1185">Reference proteome</keyword>
<protein>
    <recommendedName>
        <fullName evidence="6">SAM and PH domain-containing protein</fullName>
    </recommendedName>
</protein>
<gene>
    <name evidence="4" type="ORF">OHK93_002228</name>
</gene>
<dbReference type="CDD" id="cd09535">
    <property type="entry name" value="SAM_BOI-like_fungal"/>
    <property type="match status" value="1"/>
</dbReference>
<sequence length="719" mass="80540">MLVNSAYEGVEMYQKGRVQSIFADSSRPISMASTIDTEFEEDASDFDDYQGRRSEESFGNTTVSTYEELRTPASNDFRGFNFGLPSSHEKVEPSKAIQGPTGPHLFRYSQQSTPEEELFLEWSPIESPRRAGPAFEPAPSTGTPLETWSVHQVCGWMRKAGFDEAVVKKFKVNDISGQFLQHLHFGDLKELGILSFGQRHMLWDAIRNLRGGLDMMETPLEECFPPSPPLESGSRRPSPENECSSPAETSRVPQRRARRALRPEDDIISPAESASIVAIEQLLPEPHTCPKGENCAKWRKWKRKMDKIAKEFPLEMEQIEEGNAAPSELTLRPTSEAVPSVVASSDLLGQSRRPALRLDPDNLKGVQNRDPQEHVRQFLNFQHMATSTSPPESSTPQYEMFPPMSPPTTQAPHVNLNKLPKLQIPAEPRPQTAHDPDRTAIQQYQTPVTAIQGEPETIYRFASPASDMDVPVTTIPNGPIERDTSNSVPPDMRYGHQSISRAQSRGGYRQQPFQPLDRSQSTAPIQRSASTSQRRPIPNFAIAPLAPLQEKPHFSNSQEHEEKTPTAPGVSYAGWMKKRKTKMLHHQWNDGHFRLKGTQLAMHRDEKSLEALDSVDVDEYSVACSTMASNKVNAAFKALKLSSNRKKSSENEVPAYEFQLVPAAEKKGFIQAATGRSHHFAVTSREDRIGWMRELMLAKAMKQKRDDGCEVNVNGHAIA</sequence>
<evidence type="ECO:0000313" key="5">
    <source>
        <dbReference type="Proteomes" id="UP001161017"/>
    </source>
</evidence>
<dbReference type="Pfam" id="PF07647">
    <property type="entry name" value="SAM_2"/>
    <property type="match status" value="1"/>
</dbReference>
<dbReference type="SMART" id="SM00454">
    <property type="entry name" value="SAM"/>
    <property type="match status" value="1"/>
</dbReference>
<dbReference type="AlphaFoldDB" id="A0AA43QQZ7"/>
<proteinExistence type="predicted"/>
<dbReference type="InterPro" id="IPR001849">
    <property type="entry name" value="PH_domain"/>
</dbReference>
<feature type="domain" description="PH" evidence="2">
    <location>
        <begin position="569"/>
        <end position="700"/>
    </location>
</feature>
<dbReference type="InterPro" id="IPR011993">
    <property type="entry name" value="PH-like_dom_sf"/>
</dbReference>
<dbReference type="SUPFAM" id="SSF47769">
    <property type="entry name" value="SAM/Pointed domain"/>
    <property type="match status" value="1"/>
</dbReference>
<evidence type="ECO:0000313" key="4">
    <source>
        <dbReference type="EMBL" id="MDI1491023.1"/>
    </source>
</evidence>
<feature type="compositionally biased region" description="Polar residues" evidence="1">
    <location>
        <begin position="241"/>
        <end position="252"/>
    </location>
</feature>
<feature type="domain" description="SAM" evidence="3">
    <location>
        <begin position="148"/>
        <end position="212"/>
    </location>
</feature>
<evidence type="ECO:0000259" key="3">
    <source>
        <dbReference type="PROSITE" id="PS50105"/>
    </source>
</evidence>
<feature type="region of interest" description="Disordered" evidence="1">
    <location>
        <begin position="385"/>
        <end position="414"/>
    </location>
</feature>
<feature type="compositionally biased region" description="Low complexity" evidence="1">
    <location>
        <begin position="386"/>
        <end position="396"/>
    </location>
</feature>
<accession>A0AA43QQZ7</accession>
<dbReference type="EMBL" id="JAPUFD010000013">
    <property type="protein sequence ID" value="MDI1491023.1"/>
    <property type="molecule type" value="Genomic_DNA"/>
</dbReference>
<dbReference type="PROSITE" id="PS50105">
    <property type="entry name" value="SAM_DOMAIN"/>
    <property type="match status" value="1"/>
</dbReference>
<comment type="caution">
    <text evidence="4">The sequence shown here is derived from an EMBL/GenBank/DDBJ whole genome shotgun (WGS) entry which is preliminary data.</text>
</comment>